<dbReference type="GO" id="GO:0010181">
    <property type="term" value="F:FMN binding"/>
    <property type="evidence" value="ECO:0007669"/>
    <property type="project" value="TreeGrafter"/>
</dbReference>
<dbReference type="SUPFAM" id="SSF52218">
    <property type="entry name" value="Flavoproteins"/>
    <property type="match status" value="1"/>
</dbReference>
<dbReference type="Proteomes" id="UP000019681">
    <property type="component" value="Unassembled WGS sequence"/>
</dbReference>
<feature type="domain" description="Flavodoxin" evidence="1">
    <location>
        <begin position="5"/>
        <end position="118"/>
    </location>
</feature>
<dbReference type="InterPro" id="IPR026816">
    <property type="entry name" value="Flavodoxin_dom"/>
</dbReference>
<protein>
    <submittedName>
        <fullName evidence="2">Flavodoxin</fullName>
    </submittedName>
</protein>
<sequence>MKSIVIFESVHHGNTKKIVNEFQKILNCDICSAVEAKQICFDNYDIIGLGSGIFHGKHHNNIFNIAESTDFKNKKTFVFSTSGTGNIKYNNKLINVLKNNNADIVGNFSCKGYDTYGFFKYIGGISKGHPSNKDMEKARTFAEKLNQI</sequence>
<dbReference type="InterPro" id="IPR052200">
    <property type="entry name" value="Protoporphyrinogen_IX_DH"/>
</dbReference>
<evidence type="ECO:0000313" key="2">
    <source>
        <dbReference type="EMBL" id="EYE89134.1"/>
    </source>
</evidence>
<dbReference type="AlphaFoldDB" id="A0A017RXL7"/>
<dbReference type="STRING" id="1403537.Q428_04130"/>
<dbReference type="Pfam" id="PF12724">
    <property type="entry name" value="Flavodoxin_5"/>
    <property type="match status" value="1"/>
</dbReference>
<evidence type="ECO:0000259" key="1">
    <source>
        <dbReference type="Pfam" id="PF12724"/>
    </source>
</evidence>
<dbReference type="Gene3D" id="3.40.50.360">
    <property type="match status" value="1"/>
</dbReference>
<organism evidence="2 3">
    <name type="scientific">Fervidicella metallireducens AeB</name>
    <dbReference type="NCBI Taxonomy" id="1403537"/>
    <lineage>
        <taxon>Bacteria</taxon>
        <taxon>Bacillati</taxon>
        <taxon>Bacillota</taxon>
        <taxon>Clostridia</taxon>
        <taxon>Eubacteriales</taxon>
        <taxon>Clostridiaceae</taxon>
        <taxon>Fervidicella</taxon>
    </lineage>
</organism>
<keyword evidence="3" id="KW-1185">Reference proteome</keyword>
<gene>
    <name evidence="2" type="ORF">Q428_04130</name>
</gene>
<dbReference type="GO" id="GO:0070819">
    <property type="term" value="F:menaquinone-dependent protoporphyrinogen oxidase activity"/>
    <property type="evidence" value="ECO:0007669"/>
    <property type="project" value="TreeGrafter"/>
</dbReference>
<dbReference type="RefSeq" id="WP_035378402.1">
    <property type="nucleotide sequence ID" value="NZ_AZQP01000008.1"/>
</dbReference>
<comment type="caution">
    <text evidence="2">The sequence shown here is derived from an EMBL/GenBank/DDBJ whole genome shotgun (WGS) entry which is preliminary data.</text>
</comment>
<evidence type="ECO:0000313" key="3">
    <source>
        <dbReference type="Proteomes" id="UP000019681"/>
    </source>
</evidence>
<reference evidence="2 3" key="1">
    <citation type="journal article" date="2014" name="Genome Announc.">
        <title>Draft Genome Sequence of Fervidicella metallireducens Strain AeBT, an Iron-Reducing Thermoanaerobe from the Great Artesian Basin.</title>
        <authorList>
            <person name="Patel B.K."/>
        </authorList>
    </citation>
    <scope>NUCLEOTIDE SEQUENCE [LARGE SCALE GENOMIC DNA]</scope>
    <source>
        <strain evidence="2 3">AeB</strain>
    </source>
</reference>
<proteinExistence type="predicted"/>
<dbReference type="InterPro" id="IPR029039">
    <property type="entry name" value="Flavoprotein-like_sf"/>
</dbReference>
<name>A0A017RXL7_9CLOT</name>
<dbReference type="PANTHER" id="PTHR38030">
    <property type="entry name" value="PROTOPORPHYRINOGEN IX DEHYDROGENASE [MENAQUINONE]"/>
    <property type="match status" value="1"/>
</dbReference>
<dbReference type="GO" id="GO:0006783">
    <property type="term" value="P:heme biosynthetic process"/>
    <property type="evidence" value="ECO:0007669"/>
    <property type="project" value="TreeGrafter"/>
</dbReference>
<dbReference type="OrthoDB" id="4564047at2"/>
<dbReference type="EMBL" id="AZQP01000008">
    <property type="protein sequence ID" value="EYE89134.1"/>
    <property type="molecule type" value="Genomic_DNA"/>
</dbReference>
<dbReference type="PANTHER" id="PTHR38030:SF2">
    <property type="entry name" value="PROTOPORPHYRINOGEN IX DEHYDROGENASE [QUINONE]"/>
    <property type="match status" value="1"/>
</dbReference>
<accession>A0A017RXL7</accession>